<name>A0A1G6GE61_9ACTN</name>
<dbReference type="Pfam" id="PF01841">
    <property type="entry name" value="Transglut_core"/>
    <property type="match status" value="1"/>
</dbReference>
<keyword evidence="2" id="KW-0645">Protease</keyword>
<keyword evidence="3" id="KW-1185">Reference proteome</keyword>
<dbReference type="SMART" id="SM00460">
    <property type="entry name" value="TGc"/>
    <property type="match status" value="1"/>
</dbReference>
<dbReference type="GO" id="GO:0006508">
    <property type="term" value="P:proteolysis"/>
    <property type="evidence" value="ECO:0007669"/>
    <property type="project" value="UniProtKB-KW"/>
</dbReference>
<gene>
    <name evidence="2" type="ORF">GA0111570_10289</name>
</gene>
<dbReference type="AlphaFoldDB" id="A0A1G6GE61"/>
<dbReference type="SUPFAM" id="SSF54001">
    <property type="entry name" value="Cysteine proteinases"/>
    <property type="match status" value="1"/>
</dbReference>
<dbReference type="Gene3D" id="3.10.620.30">
    <property type="match status" value="1"/>
</dbReference>
<proteinExistence type="predicted"/>
<dbReference type="PANTHER" id="PTHR33490">
    <property type="entry name" value="BLR5614 PROTEIN-RELATED"/>
    <property type="match status" value="1"/>
</dbReference>
<evidence type="ECO:0000313" key="3">
    <source>
        <dbReference type="Proteomes" id="UP000199086"/>
    </source>
</evidence>
<dbReference type="InterPro" id="IPR038765">
    <property type="entry name" value="Papain-like_cys_pep_sf"/>
</dbReference>
<dbReference type="Proteomes" id="UP000199086">
    <property type="component" value="Unassembled WGS sequence"/>
</dbReference>
<keyword evidence="2" id="KW-0378">Hydrolase</keyword>
<dbReference type="OrthoDB" id="5438043at2"/>
<dbReference type="RefSeq" id="WP_092606205.1">
    <property type="nucleotide sequence ID" value="NZ_FMYF01000002.1"/>
</dbReference>
<organism evidence="2 3">
    <name type="scientific">Raineyella antarctica</name>
    <dbReference type="NCBI Taxonomy" id="1577474"/>
    <lineage>
        <taxon>Bacteria</taxon>
        <taxon>Bacillati</taxon>
        <taxon>Actinomycetota</taxon>
        <taxon>Actinomycetes</taxon>
        <taxon>Propionibacteriales</taxon>
        <taxon>Propionibacteriaceae</taxon>
        <taxon>Raineyella</taxon>
    </lineage>
</organism>
<sequence>MRRTLHTTLSGTISGPATVYGILAAAATYAPGQESLLATIDGHRVEVCEIAGPHGTRLHRFGPDAPTERPVDFTLAYDAVIEGRAPAAPGEPVDLPTYLRPSRYCESDRFGALARENFAGLSGLDLADAVCGWVRRTLDYVAGSTGPSDSTVDVLRTHKGVCRDYAHLVVTMLRARNMPARFVGVWAPGLDPMEFHAVAEVWVDGRWLVLDPTDLAPRQAMVRIATGRDAADTAFLSSYGAGLSLRRYLVRAEVDELPVDDHVSPVVLA</sequence>
<reference evidence="2 3" key="1">
    <citation type="submission" date="2016-06" db="EMBL/GenBank/DDBJ databases">
        <authorList>
            <person name="Olsen C.W."/>
            <person name="Carey S."/>
            <person name="Hinshaw L."/>
            <person name="Karasin A.I."/>
        </authorList>
    </citation>
    <scope>NUCLEOTIDE SEQUENCE [LARGE SCALE GENOMIC DNA]</scope>
    <source>
        <strain evidence="2 3">LZ-22</strain>
    </source>
</reference>
<protein>
    <submittedName>
        <fullName evidence="2">Transglutaminase-like enzyme, putative cysteine protease</fullName>
    </submittedName>
</protein>
<dbReference type="GO" id="GO:0008233">
    <property type="term" value="F:peptidase activity"/>
    <property type="evidence" value="ECO:0007669"/>
    <property type="project" value="UniProtKB-KW"/>
</dbReference>
<evidence type="ECO:0000259" key="1">
    <source>
        <dbReference type="SMART" id="SM00460"/>
    </source>
</evidence>
<evidence type="ECO:0000313" key="2">
    <source>
        <dbReference type="EMBL" id="SDB80302.1"/>
    </source>
</evidence>
<feature type="domain" description="Transglutaminase-like" evidence="1">
    <location>
        <begin position="154"/>
        <end position="214"/>
    </location>
</feature>
<dbReference type="STRING" id="1577474.GA0111570_10289"/>
<accession>A0A1G6GE61</accession>
<dbReference type="InterPro" id="IPR002931">
    <property type="entry name" value="Transglutaminase-like"/>
</dbReference>
<dbReference type="EMBL" id="FMYF01000002">
    <property type="protein sequence ID" value="SDB80302.1"/>
    <property type="molecule type" value="Genomic_DNA"/>
</dbReference>
<dbReference type="PANTHER" id="PTHR33490:SF12">
    <property type="entry name" value="BLL5557 PROTEIN"/>
    <property type="match status" value="1"/>
</dbReference>